<dbReference type="RefSeq" id="WP_110675082.1">
    <property type="nucleotide sequence ID" value="NZ_PZJO01000001.1"/>
</dbReference>
<evidence type="ECO:0000313" key="4">
    <source>
        <dbReference type="Proteomes" id="UP001321526"/>
    </source>
</evidence>
<dbReference type="Gene3D" id="1.10.150.650">
    <property type="match status" value="1"/>
</dbReference>
<sequence length="328" mass="34861">MSVAASDSEKTAAPSERAPLTAATSLDEARGIDLHLHSSASDGRLTPTELVDLCHAKGLSHIALTDHDTLAGVAEARERCAHHGMRLLCASELSCQWRGMTIHVVALLPQGPSAAFDVSLVGLAEARVRRAEEIARRLEKLGLDDALARARAIAGSERPLGRPDFAQALVDAGLAADRQAAFKRYLGAGKRGDVKTHWPALETVVGWIVEAGGVAVVAHPLRYGMTRRKRDLLFEAFIGAGGQAAELVSGYQNRDTTFDLSRQLAHHELYGSLGSDFHFPGGALAPGTLSPAPRSHVRPVWAHPALADFVTPIEPSPTEPSLAEPSST</sequence>
<accession>A0ABY8FIV3</accession>
<dbReference type="Gene3D" id="3.20.20.140">
    <property type="entry name" value="Metal-dependent hydrolases"/>
    <property type="match status" value="1"/>
</dbReference>
<dbReference type="Pfam" id="PF02811">
    <property type="entry name" value="PHP"/>
    <property type="match status" value="1"/>
</dbReference>
<dbReference type="InterPro" id="IPR016195">
    <property type="entry name" value="Pol/histidinol_Pase-like"/>
</dbReference>
<dbReference type="InterPro" id="IPR004013">
    <property type="entry name" value="PHP_dom"/>
</dbReference>
<evidence type="ECO:0000313" key="3">
    <source>
        <dbReference type="EMBL" id="WFF41980.1"/>
    </source>
</evidence>
<reference evidence="3 4" key="1">
    <citation type="submission" date="2019-01" db="EMBL/GenBank/DDBJ databases">
        <title>Genome sequence of Salinicola endophyticus REST5.</title>
        <authorList>
            <person name="Nascimento F.X."/>
        </authorList>
    </citation>
    <scope>NUCLEOTIDE SEQUENCE [LARGE SCALE GENOMIC DNA]</scope>
    <source>
        <strain evidence="3 4">REST5</strain>
    </source>
</reference>
<dbReference type="EMBL" id="CP035631">
    <property type="protein sequence ID" value="WFF41980.1"/>
    <property type="molecule type" value="Genomic_DNA"/>
</dbReference>
<proteinExistence type="predicted"/>
<dbReference type="InterPro" id="IPR052018">
    <property type="entry name" value="PHP_domain"/>
</dbReference>
<dbReference type="PANTHER" id="PTHR42924:SF3">
    <property type="entry name" value="POLYMERASE_HISTIDINOL PHOSPHATASE N-TERMINAL DOMAIN-CONTAINING PROTEIN"/>
    <property type="match status" value="1"/>
</dbReference>
<dbReference type="InterPro" id="IPR003141">
    <property type="entry name" value="Pol/His_phosphatase_N"/>
</dbReference>
<evidence type="ECO:0000256" key="1">
    <source>
        <dbReference type="SAM" id="MobiDB-lite"/>
    </source>
</evidence>
<protein>
    <submittedName>
        <fullName evidence="3">PHP domain-containing protein</fullName>
    </submittedName>
</protein>
<dbReference type="CDD" id="cd07438">
    <property type="entry name" value="PHP_HisPPase_AMP"/>
    <property type="match status" value="1"/>
</dbReference>
<dbReference type="PANTHER" id="PTHR42924">
    <property type="entry name" value="EXONUCLEASE"/>
    <property type="match status" value="1"/>
</dbReference>
<feature type="region of interest" description="Disordered" evidence="1">
    <location>
        <begin position="1"/>
        <end position="22"/>
    </location>
</feature>
<feature type="domain" description="Polymerase/histidinol phosphatase N-terminal" evidence="2">
    <location>
        <begin position="32"/>
        <end position="97"/>
    </location>
</feature>
<dbReference type="SMART" id="SM00481">
    <property type="entry name" value="POLIIIAc"/>
    <property type="match status" value="1"/>
</dbReference>
<dbReference type="Proteomes" id="UP001321526">
    <property type="component" value="Chromosome"/>
</dbReference>
<name>A0ABY8FIV3_9GAMM</name>
<gene>
    <name evidence="3" type="ORF">EVC62_10970</name>
</gene>
<evidence type="ECO:0000259" key="2">
    <source>
        <dbReference type="SMART" id="SM00481"/>
    </source>
</evidence>
<organism evidence="3 4">
    <name type="scientific">Salinicola endophyticus</name>
    <dbReference type="NCBI Taxonomy" id="1949083"/>
    <lineage>
        <taxon>Bacteria</taxon>
        <taxon>Pseudomonadati</taxon>
        <taxon>Pseudomonadota</taxon>
        <taxon>Gammaproteobacteria</taxon>
        <taxon>Oceanospirillales</taxon>
        <taxon>Halomonadaceae</taxon>
        <taxon>Salinicola</taxon>
    </lineage>
</organism>
<dbReference type="SUPFAM" id="SSF89550">
    <property type="entry name" value="PHP domain-like"/>
    <property type="match status" value="1"/>
</dbReference>
<keyword evidence="4" id="KW-1185">Reference proteome</keyword>